<organism evidence="1 2">
    <name type="scientific">Actinoallomurus acaciae</name>
    <dbReference type="NCBI Taxonomy" id="502577"/>
    <lineage>
        <taxon>Bacteria</taxon>
        <taxon>Bacillati</taxon>
        <taxon>Actinomycetota</taxon>
        <taxon>Actinomycetes</taxon>
        <taxon>Streptosporangiales</taxon>
        <taxon>Thermomonosporaceae</taxon>
        <taxon>Actinoallomurus</taxon>
    </lineage>
</organism>
<accession>A0ABV5Y8P7</accession>
<evidence type="ECO:0000313" key="1">
    <source>
        <dbReference type="EMBL" id="MFB9831063.1"/>
    </source>
</evidence>
<name>A0ABV5Y8P7_9ACTN</name>
<reference evidence="1 2" key="1">
    <citation type="submission" date="2024-09" db="EMBL/GenBank/DDBJ databases">
        <authorList>
            <person name="Sun Q."/>
            <person name="Mori K."/>
        </authorList>
    </citation>
    <scope>NUCLEOTIDE SEQUENCE [LARGE SCALE GENOMIC DNA]</scope>
    <source>
        <strain evidence="1 2">TBRC 0563</strain>
    </source>
</reference>
<evidence type="ECO:0000313" key="2">
    <source>
        <dbReference type="Proteomes" id="UP001589627"/>
    </source>
</evidence>
<comment type="caution">
    <text evidence="1">The sequence shown here is derived from an EMBL/GenBank/DDBJ whole genome shotgun (WGS) entry which is preliminary data.</text>
</comment>
<dbReference type="RefSeq" id="WP_378194369.1">
    <property type="nucleotide sequence ID" value="NZ_JBHLZP010000007.1"/>
</dbReference>
<proteinExistence type="predicted"/>
<sequence>MTRILQIDERHTRDQFEAGDAALEIEPIQQAGGAYPADELFSVEADMQRLFDDTRIPVGH</sequence>
<protein>
    <submittedName>
        <fullName evidence="1">Uncharacterized protein</fullName>
    </submittedName>
</protein>
<dbReference type="Proteomes" id="UP001589627">
    <property type="component" value="Unassembled WGS sequence"/>
</dbReference>
<gene>
    <name evidence="1" type="ORF">ACFFNX_02530</name>
</gene>
<keyword evidence="2" id="KW-1185">Reference proteome</keyword>
<dbReference type="EMBL" id="JBHLZP010000007">
    <property type="protein sequence ID" value="MFB9831063.1"/>
    <property type="molecule type" value="Genomic_DNA"/>
</dbReference>